<dbReference type="InterPro" id="IPR003034">
    <property type="entry name" value="SAP_dom"/>
</dbReference>
<dbReference type="SUPFAM" id="SSF48431">
    <property type="entry name" value="Lipovitellin-phosvitin complex, superhelical domain"/>
    <property type="match status" value="1"/>
</dbReference>
<reference evidence="2" key="1">
    <citation type="journal article" date="2023" name="Mol. Biol. Evol.">
        <title>Third-Generation Sequencing Reveals the Adaptive Role of the Epigenome in Three Deep-Sea Polychaetes.</title>
        <authorList>
            <person name="Perez M."/>
            <person name="Aroh O."/>
            <person name="Sun Y."/>
            <person name="Lan Y."/>
            <person name="Juniper S.K."/>
            <person name="Young C.R."/>
            <person name="Angers B."/>
            <person name="Qian P.Y."/>
        </authorList>
    </citation>
    <scope>NUCLEOTIDE SEQUENCE</scope>
    <source>
        <strain evidence="2">R07B-5</strain>
    </source>
</reference>
<organism evidence="2 3">
    <name type="scientific">Ridgeia piscesae</name>
    <name type="common">Tubeworm</name>
    <dbReference type="NCBI Taxonomy" id="27915"/>
    <lineage>
        <taxon>Eukaryota</taxon>
        <taxon>Metazoa</taxon>
        <taxon>Spiralia</taxon>
        <taxon>Lophotrochozoa</taxon>
        <taxon>Annelida</taxon>
        <taxon>Polychaeta</taxon>
        <taxon>Sedentaria</taxon>
        <taxon>Canalipalpata</taxon>
        <taxon>Sabellida</taxon>
        <taxon>Siboglinidae</taxon>
        <taxon>Ridgeia</taxon>
    </lineage>
</organism>
<protein>
    <recommendedName>
        <fullName evidence="1">SAP domain-containing protein</fullName>
    </recommendedName>
</protein>
<evidence type="ECO:0000313" key="3">
    <source>
        <dbReference type="Proteomes" id="UP001209878"/>
    </source>
</evidence>
<dbReference type="EMBL" id="JAODUO010001776">
    <property type="protein sequence ID" value="KAK2158682.1"/>
    <property type="molecule type" value="Genomic_DNA"/>
</dbReference>
<dbReference type="InterPro" id="IPR001747">
    <property type="entry name" value="Vitellogenin_N"/>
</dbReference>
<dbReference type="Proteomes" id="UP001209878">
    <property type="component" value="Unassembled WGS sequence"/>
</dbReference>
<name>A0AAD9JT07_RIDPI</name>
<dbReference type="GO" id="GO:0005319">
    <property type="term" value="F:lipid transporter activity"/>
    <property type="evidence" value="ECO:0007669"/>
    <property type="project" value="InterPro"/>
</dbReference>
<dbReference type="Pfam" id="PF01347">
    <property type="entry name" value="Vitellogenin_N"/>
    <property type="match status" value="1"/>
</dbReference>
<accession>A0AAD9JT07</accession>
<comment type="caution">
    <text evidence="2">The sequence shown here is derived from an EMBL/GenBank/DDBJ whole genome shotgun (WGS) entry which is preliminary data.</text>
</comment>
<keyword evidence="3" id="KW-1185">Reference proteome</keyword>
<gene>
    <name evidence="2" type="ORF">NP493_1763g00013</name>
</gene>
<dbReference type="Gene3D" id="1.25.10.20">
    <property type="entry name" value="Vitellinogen, superhelical"/>
    <property type="match status" value="1"/>
</dbReference>
<dbReference type="PANTHER" id="PTHR16897:SF2">
    <property type="entry name" value="OS03G0226600 PROTEIN"/>
    <property type="match status" value="1"/>
</dbReference>
<feature type="domain" description="SAP" evidence="1">
    <location>
        <begin position="709"/>
        <end position="743"/>
    </location>
</feature>
<dbReference type="PANTHER" id="PTHR16897">
    <property type="entry name" value="OS10G0105400 PROTEIN"/>
    <property type="match status" value="1"/>
</dbReference>
<evidence type="ECO:0000259" key="1">
    <source>
        <dbReference type="PROSITE" id="PS50800"/>
    </source>
</evidence>
<proteinExistence type="predicted"/>
<dbReference type="InterPro" id="IPR011030">
    <property type="entry name" value="Lipovitellin_superhlx_dom"/>
</dbReference>
<sequence length="1606" mass="180692">MLTKITRRAEPVVNTQRKYAEDHQSSMENGTLKVEPMPLSKVRLSDIQKTFSGNMSCIVKARAADVHTGLPCFRHIVTMLRHLRREDINRMTVTYLQKDRSEVARQTMIDVLGAAHTSDCYTAMMQHVFLAKLPEAELLMRALFQLIDLSAPAPEVVFSTLEYVVFNRTYKFEVEEMTQQVNDRATLVLASVAKNVQHSRPEWASNVVRRLEQRIGVHDPYHHRQLRSTMTEKEESNYLNWKTLHIHALGNAARDSSLGYLESYLNDSTIHIALRSSAVDAIAKYKHKYEENVRLAAVNGYKRHPHGGDIRTLLDPVYARSVTSHTLLDPVYARSVTSALYSTRLRQVSNICTLLDPVYARSVTSTLLDPVYARSVTSTLYSDPRLRQVSNIHMLLDPVYARSVTFTLYSTRLRQVSNIHMLLDPVYARSVTSTLYSTTSTPENRPYWFDMTVLEDVSSRVIGVKKSLEDTVTWLKRVHSANDIAEGFTGVSLTKMKTSALEEIKKVLTEELEEPLRLLEQLLEPFQQAYDVFTQAVKNVKVGWRNINTGDPHVHVALVKRDTAIDPTSYLRKRKMPPPRWVQECDHYVLRWMGETISQGMLLGNLKQSDMTPPIVGTTEDLDVDVMEENDGKKRGTSKFNDKINDFAKGLRLPDLTKMKDVFNFNMNSISLNKILDYLEHVGLSTTKTNINNILKKVERMNQQTCINPEMMDVVELKQALVTRGRSSSGARQRLINRYLSSDPRTYSDELMLRYVHILNSVGPNVYCRFDTTCTSVSCCVDLKLFVYHHTLTAFVRYDPCQLELTIGLNSWKAIFSVSVHDFTKEDNVEVPETFNVLGVVKVVLSWKIQRTANILKVSLGVTCCSTRSNECMSHVVIMADAKIEIGPCVSNVILPLMTLRADTPSVDKMLNMTIGDVIKLVDVSGVEEKQLTELVEDLREAFKQWLTEQINDLVVKTFTNDFERFETCTTGPELGFGPHFVPMYEHPPVYFLLGIVPTYLTTASLGVVEAELRLNGYILNTLFPVTVTVEYKKFPLEVRARMNLRLIAVRLELQAILTTRICIHIPWKGIKCWTSESSRLLWDYQTTPVSKELWNYNDGEPDTTPPDFGSYENAKFGCDDDDTSDSQRKRRAIGPSGTGCHVAQIAGRDYTEPAFTIEFGVADDRSEVELSYCVGTFGGGCDTLVHSRRLYFRVKAKNSMGLSAVTSCELPTYDMTLPEGRITPDFRSTSHRELLQGSALALDDSVIRTHQISAGYGKGSHRQWRLAGFGLVANTPREGRLVAPPVETARYRYAAACARHCLSLPDTVCRSFNYNYDDSATAGVCYTNIISSSGVVVDFTPPAPGMIKNEASDSFTHDSCSNYVPTLWQHRSNWDGIHDYETGILMYTWAVGTSPCGDDIVTHNDPHEHIASPSEWTNVGLAFPLNLRVELRTVGHSVKAIIVDMSPPIAGSVYDAKYLFVLGTNPGNDDVVANTVLNYHVTSHCVDGLHLQHKRVYYSSITAINGGLVEKNVTVHSDGGSNNDELIGYTKENVDASVNSMVRHHFHLHHGDFVRVDVTATNKAESSTSVTSNGVKIDLTEPKMSQLVDGRDLDDDLQYTVCDDC</sequence>
<evidence type="ECO:0000313" key="2">
    <source>
        <dbReference type="EMBL" id="KAK2158682.1"/>
    </source>
</evidence>
<dbReference type="PROSITE" id="PS50800">
    <property type="entry name" value="SAP"/>
    <property type="match status" value="1"/>
</dbReference>